<dbReference type="GO" id="GO:0006310">
    <property type="term" value="P:DNA recombination"/>
    <property type="evidence" value="ECO:0007669"/>
    <property type="project" value="UniProtKB-KW"/>
</dbReference>
<dbReference type="SUPFAM" id="SSF56349">
    <property type="entry name" value="DNA breaking-rejoining enzymes"/>
    <property type="match status" value="1"/>
</dbReference>
<name>A0A559K5H0_9BACL</name>
<dbReference type="Gene3D" id="1.10.443.10">
    <property type="entry name" value="Intergrase catalytic core"/>
    <property type="match status" value="1"/>
</dbReference>
<dbReference type="GO" id="GO:0015074">
    <property type="term" value="P:DNA integration"/>
    <property type="evidence" value="ECO:0007669"/>
    <property type="project" value="InterPro"/>
</dbReference>
<sequence>MRHTCATLLLSKNIHPKIVQDLLGHSSIKVTIDLYSHLFPDMTAKAAFAMEELLTMKN</sequence>
<dbReference type="GO" id="GO:0003677">
    <property type="term" value="F:DNA binding"/>
    <property type="evidence" value="ECO:0007669"/>
    <property type="project" value="InterPro"/>
</dbReference>
<protein>
    <submittedName>
        <fullName evidence="3">Tyrosine-type recombinase/integrase</fullName>
    </submittedName>
</protein>
<dbReference type="Proteomes" id="UP000317036">
    <property type="component" value="Unassembled WGS sequence"/>
</dbReference>
<organism evidence="3 4">
    <name type="scientific">Paenibacillus cremeus</name>
    <dbReference type="NCBI Taxonomy" id="2163881"/>
    <lineage>
        <taxon>Bacteria</taxon>
        <taxon>Bacillati</taxon>
        <taxon>Bacillota</taxon>
        <taxon>Bacilli</taxon>
        <taxon>Bacillales</taxon>
        <taxon>Paenibacillaceae</taxon>
        <taxon>Paenibacillus</taxon>
    </lineage>
</organism>
<keyword evidence="1" id="KW-0233">DNA recombination</keyword>
<dbReference type="Pfam" id="PF00589">
    <property type="entry name" value="Phage_integrase"/>
    <property type="match status" value="1"/>
</dbReference>
<reference evidence="3 4" key="1">
    <citation type="submission" date="2019-07" db="EMBL/GenBank/DDBJ databases">
        <authorList>
            <person name="Kim J."/>
        </authorList>
    </citation>
    <scope>NUCLEOTIDE SEQUENCE [LARGE SCALE GENOMIC DNA]</scope>
    <source>
        <strain evidence="3 4">JC52</strain>
    </source>
</reference>
<dbReference type="PROSITE" id="PS51898">
    <property type="entry name" value="TYR_RECOMBINASE"/>
    <property type="match status" value="1"/>
</dbReference>
<dbReference type="EMBL" id="VNJI01000038">
    <property type="protein sequence ID" value="TVY07391.1"/>
    <property type="molecule type" value="Genomic_DNA"/>
</dbReference>
<dbReference type="InterPro" id="IPR013762">
    <property type="entry name" value="Integrase-like_cat_sf"/>
</dbReference>
<accession>A0A559K5H0</accession>
<dbReference type="OrthoDB" id="9803188at2"/>
<dbReference type="InterPro" id="IPR002104">
    <property type="entry name" value="Integrase_catalytic"/>
</dbReference>
<comment type="caution">
    <text evidence="3">The sequence shown here is derived from an EMBL/GenBank/DDBJ whole genome shotgun (WGS) entry which is preliminary data.</text>
</comment>
<keyword evidence="4" id="KW-1185">Reference proteome</keyword>
<feature type="domain" description="Tyr recombinase" evidence="2">
    <location>
        <begin position="1"/>
        <end position="48"/>
    </location>
</feature>
<proteinExistence type="predicted"/>
<gene>
    <name evidence="3" type="ORF">FPZ49_24190</name>
</gene>
<evidence type="ECO:0000313" key="4">
    <source>
        <dbReference type="Proteomes" id="UP000317036"/>
    </source>
</evidence>
<evidence type="ECO:0000256" key="1">
    <source>
        <dbReference type="ARBA" id="ARBA00023172"/>
    </source>
</evidence>
<evidence type="ECO:0000259" key="2">
    <source>
        <dbReference type="PROSITE" id="PS51898"/>
    </source>
</evidence>
<dbReference type="InterPro" id="IPR011010">
    <property type="entry name" value="DNA_brk_join_enz"/>
</dbReference>
<evidence type="ECO:0000313" key="3">
    <source>
        <dbReference type="EMBL" id="TVY07391.1"/>
    </source>
</evidence>
<dbReference type="AlphaFoldDB" id="A0A559K5H0"/>